<proteinExistence type="inferred from homology"/>
<dbReference type="InterPro" id="IPR000691">
    <property type="entry name" value="Prot_inh_I16_SSI"/>
</dbReference>
<evidence type="ECO:0000256" key="7">
    <source>
        <dbReference type="ARBA" id="ARBA00023157"/>
    </source>
</evidence>
<evidence type="ECO:0000256" key="6">
    <source>
        <dbReference type="ARBA" id="ARBA00022900"/>
    </source>
</evidence>
<dbReference type="HAMAP" id="MF_00778">
    <property type="entry name" value="SSI"/>
    <property type="match status" value="1"/>
</dbReference>
<feature type="disulfide bond" evidence="8">
    <location>
        <begin position="66"/>
        <end position="81"/>
    </location>
</feature>
<feature type="disulfide bond" evidence="8">
    <location>
        <begin position="106"/>
        <end position="136"/>
    </location>
</feature>
<comment type="function">
    <text evidence="8">Strong inhibitor of bacterial serine proteases such as subtilisin.</text>
</comment>
<dbReference type="SUPFAM" id="SSF55399">
    <property type="entry name" value="Subtilisin inhibitor"/>
    <property type="match status" value="1"/>
</dbReference>
<keyword evidence="4 8" id="KW-0964">Secreted</keyword>
<evidence type="ECO:0000256" key="5">
    <source>
        <dbReference type="ARBA" id="ARBA00022690"/>
    </source>
</evidence>
<comment type="similarity">
    <text evidence="2 8 9">Belongs to the protease inhibitor I16 (SSI) family.</text>
</comment>
<feature type="domain" description="Subtilisin inhibitor" evidence="10">
    <location>
        <begin position="39"/>
        <end position="134"/>
    </location>
</feature>
<dbReference type="Pfam" id="PF00720">
    <property type="entry name" value="SSI"/>
    <property type="match status" value="1"/>
</dbReference>
<feature type="signal peptide" evidence="8">
    <location>
        <begin position="1"/>
        <end position="28"/>
    </location>
</feature>
<keyword evidence="5 8" id="KW-0646">Protease inhibitor</keyword>
<evidence type="ECO:0000256" key="9">
    <source>
        <dbReference type="RuleBase" id="RU003471"/>
    </source>
</evidence>
<evidence type="ECO:0000256" key="4">
    <source>
        <dbReference type="ARBA" id="ARBA00022525"/>
    </source>
</evidence>
<evidence type="ECO:0000256" key="1">
    <source>
        <dbReference type="ARBA" id="ARBA00004613"/>
    </source>
</evidence>
<reference evidence="11" key="1">
    <citation type="submission" date="2022-10" db="EMBL/GenBank/DDBJ databases">
        <title>The complete genomes of actinobacterial strains from the NBC collection.</title>
        <authorList>
            <person name="Joergensen T.S."/>
            <person name="Alvarez Arevalo M."/>
            <person name="Sterndorff E.B."/>
            <person name="Faurdal D."/>
            <person name="Vuksanovic O."/>
            <person name="Mourched A.-S."/>
            <person name="Charusanti P."/>
            <person name="Shaw S."/>
            <person name="Blin K."/>
            <person name="Weber T."/>
        </authorList>
    </citation>
    <scope>NUCLEOTIDE SEQUENCE</scope>
    <source>
        <strain evidence="11">NBC 00180</strain>
    </source>
</reference>
<dbReference type="GO" id="GO:0004867">
    <property type="term" value="F:serine-type endopeptidase inhibitor activity"/>
    <property type="evidence" value="ECO:0007669"/>
    <property type="project" value="UniProtKB-UniRule"/>
</dbReference>
<evidence type="ECO:0000256" key="8">
    <source>
        <dbReference type="HAMAP-Rule" id="MF_00778"/>
    </source>
</evidence>
<dbReference type="GO" id="GO:0005576">
    <property type="term" value="C:extracellular region"/>
    <property type="evidence" value="ECO:0007669"/>
    <property type="project" value="UniProtKB-SubCell"/>
</dbReference>
<gene>
    <name evidence="8" type="primary">sti</name>
    <name evidence="11" type="ORF">OG477_41160</name>
</gene>
<dbReference type="InterPro" id="IPR023549">
    <property type="entry name" value="Subtilisin_inhibitor"/>
</dbReference>
<keyword evidence="6 8" id="KW-0722">Serine protease inhibitor</keyword>
<evidence type="ECO:0000313" key="11">
    <source>
        <dbReference type="EMBL" id="WTP91333.1"/>
    </source>
</evidence>
<feature type="site" description="Reactive bond" evidence="8">
    <location>
        <begin position="108"/>
        <end position="109"/>
    </location>
</feature>
<dbReference type="EMBL" id="CP108140">
    <property type="protein sequence ID" value="WTP91333.1"/>
    <property type="molecule type" value="Genomic_DNA"/>
</dbReference>
<dbReference type="InterPro" id="IPR036819">
    <property type="entry name" value="Subtilisin_inhibitor-like_sf"/>
</dbReference>
<sequence precursor="true">MRPMTRWAMTGALLTAAVAGPLSVPAHSAPAAAPASLYAPSALVMTTGHGEKAATAAPQRAVTLNCAYTTTGTHPDPRQACADLDRVNGNLDRLATLRGNETGQLCTREYRPIVVTVQGVWRGTRVNYEHTFANPCIKETQGASAFAF</sequence>
<evidence type="ECO:0000256" key="3">
    <source>
        <dbReference type="ARBA" id="ARBA00011738"/>
    </source>
</evidence>
<dbReference type="AlphaFoldDB" id="A0AAU1I9M7"/>
<comment type="subcellular location">
    <subcellularLocation>
        <location evidence="1 8">Secreted</location>
    </subcellularLocation>
</comment>
<keyword evidence="8" id="KW-0732">Signal</keyword>
<accession>A0AAU1I9M7</accession>
<evidence type="ECO:0000259" key="10">
    <source>
        <dbReference type="Pfam" id="PF00720"/>
    </source>
</evidence>
<comment type="subunit">
    <text evidence="3 8">Homodimer.</text>
</comment>
<dbReference type="PRINTS" id="PR00294">
    <property type="entry name" value="SSBTLNINHBTR"/>
</dbReference>
<organism evidence="11">
    <name type="scientific">Streptomyces sp. NBC_00180</name>
    <dbReference type="NCBI Taxonomy" id="2903632"/>
    <lineage>
        <taxon>Bacteria</taxon>
        <taxon>Bacillati</taxon>
        <taxon>Actinomycetota</taxon>
        <taxon>Actinomycetes</taxon>
        <taxon>Kitasatosporales</taxon>
        <taxon>Streptomycetaceae</taxon>
        <taxon>Streptomyces</taxon>
    </lineage>
</organism>
<dbReference type="Gene3D" id="3.30.350.10">
    <property type="entry name" value="Subtilisin inhibitor-like"/>
    <property type="match status" value="1"/>
</dbReference>
<name>A0AAU1I9M7_9ACTN</name>
<feature type="chain" id="PRO_5043063480" description="Probable subtilase-type protease inhibitor" evidence="8">
    <location>
        <begin position="29"/>
        <end position="148"/>
    </location>
</feature>
<protein>
    <recommendedName>
        <fullName evidence="8">Probable subtilase-type protease inhibitor</fullName>
    </recommendedName>
</protein>
<evidence type="ECO:0000256" key="2">
    <source>
        <dbReference type="ARBA" id="ARBA00010472"/>
    </source>
</evidence>
<keyword evidence="7 8" id="KW-1015">Disulfide bond</keyword>